<keyword evidence="1" id="KW-0812">Transmembrane</keyword>
<feature type="transmembrane region" description="Helical" evidence="1">
    <location>
        <begin position="115"/>
        <end position="132"/>
    </location>
</feature>
<keyword evidence="1" id="KW-1133">Transmembrane helix</keyword>
<dbReference type="AlphaFoldDB" id="A0AAJ0BSU6"/>
<dbReference type="EMBL" id="MU839028">
    <property type="protein sequence ID" value="KAK1763412.1"/>
    <property type="molecule type" value="Genomic_DNA"/>
</dbReference>
<name>A0AAJ0BSU6_9PEZI</name>
<dbReference type="GeneID" id="85309446"/>
<evidence type="ECO:0000313" key="2">
    <source>
        <dbReference type="EMBL" id="KAK1763412.1"/>
    </source>
</evidence>
<protein>
    <submittedName>
        <fullName evidence="2">Uncharacterized protein</fullName>
    </submittedName>
</protein>
<dbReference type="Proteomes" id="UP001244011">
    <property type="component" value="Unassembled WGS sequence"/>
</dbReference>
<keyword evidence="3" id="KW-1185">Reference proteome</keyword>
<organism evidence="2 3">
    <name type="scientific">Phialemonium atrogriseum</name>
    <dbReference type="NCBI Taxonomy" id="1093897"/>
    <lineage>
        <taxon>Eukaryota</taxon>
        <taxon>Fungi</taxon>
        <taxon>Dikarya</taxon>
        <taxon>Ascomycota</taxon>
        <taxon>Pezizomycotina</taxon>
        <taxon>Sordariomycetes</taxon>
        <taxon>Sordariomycetidae</taxon>
        <taxon>Cephalothecales</taxon>
        <taxon>Cephalothecaceae</taxon>
        <taxon>Phialemonium</taxon>
    </lineage>
</organism>
<accession>A0AAJ0BSU6</accession>
<comment type="caution">
    <text evidence="2">The sequence shown here is derived from an EMBL/GenBank/DDBJ whole genome shotgun (WGS) entry which is preliminary data.</text>
</comment>
<proteinExistence type="predicted"/>
<reference evidence="2" key="1">
    <citation type="submission" date="2023-06" db="EMBL/GenBank/DDBJ databases">
        <title>Genome-scale phylogeny and comparative genomics of the fungal order Sordariales.</title>
        <authorList>
            <consortium name="Lawrence Berkeley National Laboratory"/>
            <person name="Hensen N."/>
            <person name="Bonometti L."/>
            <person name="Westerberg I."/>
            <person name="Brannstrom I.O."/>
            <person name="Guillou S."/>
            <person name="Cros-Aarteil S."/>
            <person name="Calhoun S."/>
            <person name="Haridas S."/>
            <person name="Kuo A."/>
            <person name="Mondo S."/>
            <person name="Pangilinan J."/>
            <person name="Riley R."/>
            <person name="Labutti K."/>
            <person name="Andreopoulos B."/>
            <person name="Lipzen A."/>
            <person name="Chen C."/>
            <person name="Yanf M."/>
            <person name="Daum C."/>
            <person name="Ng V."/>
            <person name="Clum A."/>
            <person name="Steindorff A."/>
            <person name="Ohm R."/>
            <person name="Martin F."/>
            <person name="Silar P."/>
            <person name="Natvig D."/>
            <person name="Lalanne C."/>
            <person name="Gautier V."/>
            <person name="Ament-Velasquez S.L."/>
            <person name="Kruys A."/>
            <person name="Hutchinson M.I."/>
            <person name="Powell A.J."/>
            <person name="Barry K."/>
            <person name="Miller A.N."/>
            <person name="Grigoriev I.V."/>
            <person name="Debuchy R."/>
            <person name="Gladieux P."/>
            <person name="Thoren M.H."/>
            <person name="Johannesson H."/>
        </authorList>
    </citation>
    <scope>NUCLEOTIDE SEQUENCE</scope>
    <source>
        <strain evidence="2">8032-3</strain>
    </source>
</reference>
<feature type="non-terminal residue" evidence="2">
    <location>
        <position position="134"/>
    </location>
</feature>
<evidence type="ECO:0000313" key="3">
    <source>
        <dbReference type="Proteomes" id="UP001244011"/>
    </source>
</evidence>
<dbReference type="RefSeq" id="XP_060279625.1">
    <property type="nucleotide sequence ID" value="XM_060426259.1"/>
</dbReference>
<sequence>MYKYMSNSYSLAQITSGSELYLTSSYYSKNGEYGYAKVMQIIEFHSTDRVGEAIGEAVPICIRVEVWRFVNLVSRVAPRAEKLGDWILDLMAAVDRGGREVEVPGEEAYYKVRTIYFNYCVTLILILTWQPSVY</sequence>
<keyword evidence="1" id="KW-0472">Membrane</keyword>
<evidence type="ECO:0000256" key="1">
    <source>
        <dbReference type="SAM" id="Phobius"/>
    </source>
</evidence>
<gene>
    <name evidence="2" type="ORF">QBC33DRAFT_518775</name>
</gene>